<gene>
    <name evidence="1" type="ORF">DARMORV10_C01P30380.1</name>
</gene>
<dbReference type="EMBL" id="HG994365">
    <property type="protein sequence ID" value="CAF2073933.1"/>
    <property type="molecule type" value="Genomic_DNA"/>
</dbReference>
<proteinExistence type="predicted"/>
<organism evidence="1">
    <name type="scientific">Brassica napus</name>
    <name type="common">Rape</name>
    <dbReference type="NCBI Taxonomy" id="3708"/>
    <lineage>
        <taxon>Eukaryota</taxon>
        <taxon>Viridiplantae</taxon>
        <taxon>Streptophyta</taxon>
        <taxon>Embryophyta</taxon>
        <taxon>Tracheophyta</taxon>
        <taxon>Spermatophyta</taxon>
        <taxon>Magnoliopsida</taxon>
        <taxon>eudicotyledons</taxon>
        <taxon>Gunneridae</taxon>
        <taxon>Pentapetalae</taxon>
        <taxon>rosids</taxon>
        <taxon>malvids</taxon>
        <taxon>Brassicales</taxon>
        <taxon>Brassicaceae</taxon>
        <taxon>Brassiceae</taxon>
        <taxon>Brassica</taxon>
    </lineage>
</organism>
<dbReference type="AlphaFoldDB" id="A0A816RHE7"/>
<reference evidence="1" key="1">
    <citation type="submission" date="2021-01" db="EMBL/GenBank/DDBJ databases">
        <authorList>
            <consortium name="Genoscope - CEA"/>
            <person name="William W."/>
        </authorList>
    </citation>
    <scope>NUCLEOTIDE SEQUENCE</scope>
</reference>
<accession>A0A816RHE7</accession>
<protein>
    <submittedName>
        <fullName evidence="1">(rape) hypothetical protein</fullName>
    </submittedName>
</protein>
<sequence>MKICFGCKKEIFDVREKDTWTKGNTGRSTAVYCLMFKGFYIQVVMRREEEKRFSKVVGANGSVSPRIVVPPQPLEKNSSSFILILKPKKAGAKPEKVIGGSDMFCNTL</sequence>
<dbReference type="Proteomes" id="UP001295469">
    <property type="component" value="Chromosome C01"/>
</dbReference>
<evidence type="ECO:0000313" key="1">
    <source>
        <dbReference type="EMBL" id="CAF2073933.1"/>
    </source>
</evidence>
<name>A0A816RHE7_BRANA</name>